<dbReference type="CDD" id="cd05117">
    <property type="entry name" value="STKc_CAMK"/>
    <property type="match status" value="1"/>
</dbReference>
<evidence type="ECO:0000259" key="5">
    <source>
        <dbReference type="PROSITE" id="PS50006"/>
    </source>
</evidence>
<keyword evidence="1 3" id="KW-0547">Nucleotide-binding</keyword>
<sequence length="618" mass="71091">MSEIMETLVNNPVSESDSEEERDEDIYGKLVSSMEEIESITLKKSQTLTIGRHPSCSYVLPKNTISGKHCTIERMDLEQDSSRFEKYKIIIKDFSTNGTYVNNQRIGKNNQSELFHSDRITLSAPKGTVNQVKPTAEFIFRDWSVIPPENTKTGIYTQYDIRHLLGEGQFAEVKLGINKKTGDHYAIKIIDKKKFLGPKLSMGRNKLMDEVKILSRIRHKNLVCLEGTYESENYLYLVLEIVTGGELGDKIMNKGHYTEEDSRIIFKQLLDVLQYLHSEGIVHRDLKPENILLTTKESDTNVKVADFGVSRIIGQDQCMQTIAGTYYYLAPEVICQTGNGGYGKECDYWSLGVVLYAMLSGGMPFTDKPNQTKSLVQQIATADFSFPKQQWSKVSLAAKNLIKRLLTVDVKKRINIEQALKHPWMLKKNHLVKDLLQTDYEININKNISTEKTEKDGLKNEKKNNEKKKEGKVKGKENESKSIEENENNKKENEKKTENEKITKNTNKILLPQFTKCGTKELYPPNTQINNSDQKKEISIESYQEEQKKLELKKESEKQEEGKEKEKEKEKGKCTENEKKKENNERKRKIDVDGKGNYAEIETEKQELKKKRSQPKNN</sequence>
<organism evidence="7 8">
    <name type="scientific">Anaeramoeba flamelloides</name>
    <dbReference type="NCBI Taxonomy" id="1746091"/>
    <lineage>
        <taxon>Eukaryota</taxon>
        <taxon>Metamonada</taxon>
        <taxon>Anaeramoebidae</taxon>
        <taxon>Anaeramoeba</taxon>
    </lineage>
</organism>
<dbReference type="InterPro" id="IPR011009">
    <property type="entry name" value="Kinase-like_dom_sf"/>
</dbReference>
<dbReference type="AlphaFoldDB" id="A0AAV7ZFA9"/>
<dbReference type="SUPFAM" id="SSF56112">
    <property type="entry name" value="Protein kinase-like (PK-like)"/>
    <property type="match status" value="1"/>
</dbReference>
<feature type="domain" description="Protein kinase" evidence="6">
    <location>
        <begin position="159"/>
        <end position="425"/>
    </location>
</feature>
<keyword evidence="7" id="KW-0808">Transferase</keyword>
<dbReference type="Proteomes" id="UP001146793">
    <property type="component" value="Unassembled WGS sequence"/>
</dbReference>
<dbReference type="GO" id="GO:0004672">
    <property type="term" value="F:protein kinase activity"/>
    <property type="evidence" value="ECO:0007669"/>
    <property type="project" value="InterPro"/>
</dbReference>
<keyword evidence="2 3" id="KW-0067">ATP-binding</keyword>
<dbReference type="GO" id="GO:0005524">
    <property type="term" value="F:ATP binding"/>
    <property type="evidence" value="ECO:0007669"/>
    <property type="project" value="UniProtKB-UniRule"/>
</dbReference>
<feature type="domain" description="FHA" evidence="5">
    <location>
        <begin position="48"/>
        <end position="106"/>
    </location>
</feature>
<name>A0AAV7ZFA9_9EUKA</name>
<dbReference type="PROSITE" id="PS00108">
    <property type="entry name" value="PROTEIN_KINASE_ST"/>
    <property type="match status" value="1"/>
</dbReference>
<dbReference type="Gene3D" id="1.10.510.10">
    <property type="entry name" value="Transferase(Phosphotransferase) domain 1"/>
    <property type="match status" value="1"/>
</dbReference>
<dbReference type="Gene3D" id="2.60.200.20">
    <property type="match status" value="1"/>
</dbReference>
<evidence type="ECO:0000259" key="6">
    <source>
        <dbReference type="PROSITE" id="PS50011"/>
    </source>
</evidence>
<dbReference type="Pfam" id="PF00069">
    <property type="entry name" value="Pkinase"/>
    <property type="match status" value="1"/>
</dbReference>
<dbReference type="InterPro" id="IPR008984">
    <property type="entry name" value="SMAD_FHA_dom_sf"/>
</dbReference>
<dbReference type="PROSITE" id="PS00107">
    <property type="entry name" value="PROTEIN_KINASE_ATP"/>
    <property type="match status" value="1"/>
</dbReference>
<comment type="caution">
    <text evidence="7">The sequence shown here is derived from an EMBL/GenBank/DDBJ whole genome shotgun (WGS) entry which is preliminary data.</text>
</comment>
<dbReference type="PROSITE" id="PS50006">
    <property type="entry name" value="FHA_DOMAIN"/>
    <property type="match status" value="1"/>
</dbReference>
<feature type="region of interest" description="Disordered" evidence="4">
    <location>
        <begin position="453"/>
        <end position="618"/>
    </location>
</feature>
<dbReference type="Pfam" id="PF00498">
    <property type="entry name" value="FHA"/>
    <property type="match status" value="1"/>
</dbReference>
<evidence type="ECO:0000256" key="1">
    <source>
        <dbReference type="ARBA" id="ARBA00022741"/>
    </source>
</evidence>
<dbReference type="PROSITE" id="PS50011">
    <property type="entry name" value="PROTEIN_KINASE_DOM"/>
    <property type="match status" value="1"/>
</dbReference>
<accession>A0AAV7ZFA9</accession>
<feature type="compositionally biased region" description="Basic and acidic residues" evidence="4">
    <location>
        <begin position="453"/>
        <end position="503"/>
    </location>
</feature>
<dbReference type="FunFam" id="1.10.510.10:FF:000571">
    <property type="entry name" value="Maternal embryonic leucine zipper kinase"/>
    <property type="match status" value="1"/>
</dbReference>
<evidence type="ECO:0000256" key="3">
    <source>
        <dbReference type="PROSITE-ProRule" id="PRU10141"/>
    </source>
</evidence>
<dbReference type="InterPro" id="IPR008271">
    <property type="entry name" value="Ser/Thr_kinase_AS"/>
</dbReference>
<proteinExistence type="predicted"/>
<dbReference type="InterPro" id="IPR000253">
    <property type="entry name" value="FHA_dom"/>
</dbReference>
<dbReference type="InterPro" id="IPR017441">
    <property type="entry name" value="Protein_kinase_ATP_BS"/>
</dbReference>
<dbReference type="InterPro" id="IPR000719">
    <property type="entry name" value="Prot_kinase_dom"/>
</dbReference>
<feature type="compositionally biased region" description="Basic residues" evidence="4">
    <location>
        <begin position="608"/>
        <end position="618"/>
    </location>
</feature>
<dbReference type="PANTHER" id="PTHR24347">
    <property type="entry name" value="SERINE/THREONINE-PROTEIN KINASE"/>
    <property type="match status" value="1"/>
</dbReference>
<dbReference type="EMBL" id="JANTQA010000032">
    <property type="protein sequence ID" value="KAJ3439895.1"/>
    <property type="molecule type" value="Genomic_DNA"/>
</dbReference>
<evidence type="ECO:0000313" key="7">
    <source>
        <dbReference type="EMBL" id="KAJ3439895.1"/>
    </source>
</evidence>
<feature type="region of interest" description="Disordered" evidence="4">
    <location>
        <begin position="1"/>
        <end position="23"/>
    </location>
</feature>
<dbReference type="SUPFAM" id="SSF49879">
    <property type="entry name" value="SMAD/FHA domain"/>
    <property type="match status" value="1"/>
</dbReference>
<reference evidence="7" key="1">
    <citation type="submission" date="2022-08" db="EMBL/GenBank/DDBJ databases">
        <title>Novel sulphate-reducing endosymbionts in the free-living metamonad Anaeramoeba.</title>
        <authorList>
            <person name="Jerlstrom-Hultqvist J."/>
            <person name="Cepicka I."/>
            <person name="Gallot-Lavallee L."/>
            <person name="Salas-Leiva D."/>
            <person name="Curtis B.A."/>
            <person name="Zahonova K."/>
            <person name="Pipaliya S."/>
            <person name="Dacks J."/>
            <person name="Roger A.J."/>
        </authorList>
    </citation>
    <scope>NUCLEOTIDE SEQUENCE</scope>
    <source>
        <strain evidence="7">Busselton2</strain>
    </source>
</reference>
<dbReference type="SMART" id="SM00240">
    <property type="entry name" value="FHA"/>
    <property type="match status" value="1"/>
</dbReference>
<gene>
    <name evidence="7" type="ORF">M0812_15935</name>
</gene>
<dbReference type="FunFam" id="3.30.200.20:FF:000042">
    <property type="entry name" value="Aurora kinase A"/>
    <property type="match status" value="1"/>
</dbReference>
<evidence type="ECO:0000313" key="8">
    <source>
        <dbReference type="Proteomes" id="UP001146793"/>
    </source>
</evidence>
<keyword evidence="7" id="KW-0418">Kinase</keyword>
<evidence type="ECO:0000256" key="2">
    <source>
        <dbReference type="ARBA" id="ARBA00022840"/>
    </source>
</evidence>
<feature type="binding site" evidence="3">
    <location>
        <position position="188"/>
    </location>
    <ligand>
        <name>ATP</name>
        <dbReference type="ChEBI" id="CHEBI:30616"/>
    </ligand>
</feature>
<dbReference type="SMART" id="SM00220">
    <property type="entry name" value="S_TKc"/>
    <property type="match status" value="1"/>
</dbReference>
<feature type="compositionally biased region" description="Basic and acidic residues" evidence="4">
    <location>
        <begin position="533"/>
        <end position="594"/>
    </location>
</feature>
<protein>
    <submittedName>
        <fullName evidence="7">Serine/threonine-protein kinase fhke-related</fullName>
    </submittedName>
</protein>
<evidence type="ECO:0000256" key="4">
    <source>
        <dbReference type="SAM" id="MobiDB-lite"/>
    </source>
</evidence>